<dbReference type="EMBL" id="QKZV01000001">
    <property type="protein sequence ID" value="PZX65940.1"/>
    <property type="molecule type" value="Genomic_DNA"/>
</dbReference>
<protein>
    <submittedName>
        <fullName evidence="5">Surface antigen-like protein</fullName>
    </submittedName>
</protein>
<feature type="signal peptide" evidence="3">
    <location>
        <begin position="1"/>
        <end position="21"/>
    </location>
</feature>
<feature type="chain" id="PRO_5015908817" evidence="3">
    <location>
        <begin position="22"/>
        <end position="364"/>
    </location>
</feature>
<evidence type="ECO:0000313" key="6">
    <source>
        <dbReference type="Proteomes" id="UP000249720"/>
    </source>
</evidence>
<dbReference type="Pfam" id="PF01103">
    <property type="entry name" value="Omp85"/>
    <property type="match status" value="1"/>
</dbReference>
<evidence type="ECO:0000256" key="1">
    <source>
        <dbReference type="ARBA" id="ARBA00004370"/>
    </source>
</evidence>
<organism evidence="5 6">
    <name type="scientific">Hydrotalea sandarakina</name>
    <dbReference type="NCBI Taxonomy" id="1004304"/>
    <lineage>
        <taxon>Bacteria</taxon>
        <taxon>Pseudomonadati</taxon>
        <taxon>Bacteroidota</taxon>
        <taxon>Chitinophagia</taxon>
        <taxon>Chitinophagales</taxon>
        <taxon>Chitinophagaceae</taxon>
        <taxon>Hydrotalea</taxon>
    </lineage>
</organism>
<dbReference type="InterPro" id="IPR000184">
    <property type="entry name" value="Bac_surfAg_D15"/>
</dbReference>
<dbReference type="OrthoDB" id="9771071at2"/>
<keyword evidence="2" id="KW-0472">Membrane</keyword>
<accession>A0A2W7S509</accession>
<evidence type="ECO:0000256" key="2">
    <source>
        <dbReference type="ARBA" id="ARBA00023136"/>
    </source>
</evidence>
<keyword evidence="3" id="KW-0732">Signal</keyword>
<proteinExistence type="predicted"/>
<dbReference type="AlphaFoldDB" id="A0A2W7S509"/>
<feature type="domain" description="Bacterial surface antigen (D15)" evidence="4">
    <location>
        <begin position="94"/>
        <end position="364"/>
    </location>
</feature>
<evidence type="ECO:0000259" key="4">
    <source>
        <dbReference type="Pfam" id="PF01103"/>
    </source>
</evidence>
<name>A0A2W7S509_9BACT</name>
<keyword evidence="6" id="KW-1185">Reference proteome</keyword>
<evidence type="ECO:0000256" key="3">
    <source>
        <dbReference type="SAM" id="SignalP"/>
    </source>
</evidence>
<evidence type="ECO:0000313" key="5">
    <source>
        <dbReference type="EMBL" id="PZX65940.1"/>
    </source>
</evidence>
<sequence length="364" mass="41243">MLKKSLLILLLNCLICHFLFAQESKKDSLFSKRILYFPVIAKSIETSWSFGLAGSATFHLSKSDTISRTSNLQSILLYSLKQQFVAAVNGAEYFKNEKYILNEQISFSSFPDKFWGLGNNSPDSSVENYSFHQYYVNLHLLKHLGHHFFGGVLYEMQHVYNIQYIPGGLFDKENIAGRNGYTVSGLGMSFTYDNRNDAFAPNKGMFAQAYFNHFDNLIGSSFNYTNVVVDIRKYIQTFPKQVFAFQLYSFSNIGDAVPLRSLASLGGANSMRGYYSGRYRDKQSFVFQSEYRFSLYKRLGMVIFGSTGEVGKSVSDFNLSGLKYAYGGGLRIQLTKSEKLNLRLDYGIGQGNNQGFYLQLGEAF</sequence>
<comment type="caution">
    <text evidence="5">The sequence shown here is derived from an EMBL/GenBank/DDBJ whole genome shotgun (WGS) entry which is preliminary data.</text>
</comment>
<gene>
    <name evidence="5" type="ORF">LX80_00434</name>
</gene>
<dbReference type="GO" id="GO:0019867">
    <property type="term" value="C:outer membrane"/>
    <property type="evidence" value="ECO:0007669"/>
    <property type="project" value="InterPro"/>
</dbReference>
<dbReference type="Proteomes" id="UP000249720">
    <property type="component" value="Unassembled WGS sequence"/>
</dbReference>
<reference evidence="5 6" key="1">
    <citation type="submission" date="2018-06" db="EMBL/GenBank/DDBJ databases">
        <title>Genomic Encyclopedia of Archaeal and Bacterial Type Strains, Phase II (KMG-II): from individual species to whole genera.</title>
        <authorList>
            <person name="Goeker M."/>
        </authorList>
    </citation>
    <scope>NUCLEOTIDE SEQUENCE [LARGE SCALE GENOMIC DNA]</scope>
    <source>
        <strain evidence="5 6">DSM 23241</strain>
    </source>
</reference>
<dbReference type="Gene3D" id="2.40.160.50">
    <property type="entry name" value="membrane protein fhac: a member of the omp85/tpsb transporter family"/>
    <property type="match status" value="1"/>
</dbReference>
<comment type="subcellular location">
    <subcellularLocation>
        <location evidence="1">Membrane</location>
    </subcellularLocation>
</comment>